<dbReference type="EMBL" id="KZ613553">
    <property type="protein sequence ID" value="PMD12333.1"/>
    <property type="molecule type" value="Genomic_DNA"/>
</dbReference>
<name>A0A2J6PEC1_9HELO</name>
<dbReference type="Proteomes" id="UP000235672">
    <property type="component" value="Unassembled WGS sequence"/>
</dbReference>
<evidence type="ECO:0000313" key="2">
    <source>
        <dbReference type="Proteomes" id="UP000235672"/>
    </source>
</evidence>
<dbReference type="AlphaFoldDB" id="A0A2J6PEC1"/>
<gene>
    <name evidence="1" type="ORF">NA56DRAFT_652564</name>
</gene>
<organism evidence="1 2">
    <name type="scientific">Hyaloscypha hepaticicola</name>
    <dbReference type="NCBI Taxonomy" id="2082293"/>
    <lineage>
        <taxon>Eukaryota</taxon>
        <taxon>Fungi</taxon>
        <taxon>Dikarya</taxon>
        <taxon>Ascomycota</taxon>
        <taxon>Pezizomycotina</taxon>
        <taxon>Leotiomycetes</taxon>
        <taxon>Helotiales</taxon>
        <taxon>Hyaloscyphaceae</taxon>
        <taxon>Hyaloscypha</taxon>
    </lineage>
</organism>
<sequence length="92" mass="10601">MRDLLVYQLLACCCAGARIRMRTRGAELLKPQPHLFSHDCPIEQKPLLRELFWGAQSSQQPVELNNRAVWQAGRASRILISMAWNRPATWTQ</sequence>
<evidence type="ECO:0000313" key="1">
    <source>
        <dbReference type="EMBL" id="PMD12333.1"/>
    </source>
</evidence>
<accession>A0A2J6PEC1</accession>
<proteinExistence type="predicted"/>
<keyword evidence="2" id="KW-1185">Reference proteome</keyword>
<protein>
    <submittedName>
        <fullName evidence="1">Uncharacterized protein</fullName>
    </submittedName>
</protein>
<reference evidence="1 2" key="1">
    <citation type="submission" date="2016-05" db="EMBL/GenBank/DDBJ databases">
        <title>A degradative enzymes factory behind the ericoid mycorrhizal symbiosis.</title>
        <authorList>
            <consortium name="DOE Joint Genome Institute"/>
            <person name="Martino E."/>
            <person name="Morin E."/>
            <person name="Grelet G."/>
            <person name="Kuo A."/>
            <person name="Kohler A."/>
            <person name="Daghino S."/>
            <person name="Barry K."/>
            <person name="Choi C."/>
            <person name="Cichocki N."/>
            <person name="Clum A."/>
            <person name="Copeland A."/>
            <person name="Hainaut M."/>
            <person name="Haridas S."/>
            <person name="Labutti K."/>
            <person name="Lindquist E."/>
            <person name="Lipzen A."/>
            <person name="Khouja H.-R."/>
            <person name="Murat C."/>
            <person name="Ohm R."/>
            <person name="Olson A."/>
            <person name="Spatafora J."/>
            <person name="Veneault-Fourrey C."/>
            <person name="Henrissat B."/>
            <person name="Grigoriev I."/>
            <person name="Martin F."/>
            <person name="Perotto S."/>
        </authorList>
    </citation>
    <scope>NUCLEOTIDE SEQUENCE [LARGE SCALE GENOMIC DNA]</scope>
    <source>
        <strain evidence="1 2">UAMH 7357</strain>
    </source>
</reference>